<organism evidence="17 18">
    <name type="scientific">Brassicogethes aeneus</name>
    <name type="common">Rape pollen beetle</name>
    <name type="synonym">Meligethes aeneus</name>
    <dbReference type="NCBI Taxonomy" id="1431903"/>
    <lineage>
        <taxon>Eukaryota</taxon>
        <taxon>Metazoa</taxon>
        <taxon>Ecdysozoa</taxon>
        <taxon>Arthropoda</taxon>
        <taxon>Hexapoda</taxon>
        <taxon>Insecta</taxon>
        <taxon>Pterygota</taxon>
        <taxon>Neoptera</taxon>
        <taxon>Endopterygota</taxon>
        <taxon>Coleoptera</taxon>
        <taxon>Polyphaga</taxon>
        <taxon>Cucujiformia</taxon>
        <taxon>Nitidulidae</taxon>
        <taxon>Meligethinae</taxon>
        <taxon>Brassicogethes</taxon>
    </lineage>
</organism>
<dbReference type="GO" id="GO:0016705">
    <property type="term" value="F:oxidoreductase activity, acting on paired donors, with incorporation or reduction of molecular oxygen"/>
    <property type="evidence" value="ECO:0007669"/>
    <property type="project" value="InterPro"/>
</dbReference>
<keyword evidence="9" id="KW-0492">Microsome</keyword>
<evidence type="ECO:0000256" key="16">
    <source>
        <dbReference type="SAM" id="Phobius"/>
    </source>
</evidence>
<keyword evidence="16" id="KW-1133">Transmembrane helix</keyword>
<accession>A0A9P0BC79</accession>
<dbReference type="SUPFAM" id="SSF48264">
    <property type="entry name" value="Cytochrome P450"/>
    <property type="match status" value="1"/>
</dbReference>
<protein>
    <recommendedName>
        <fullName evidence="19">Cytochrome P450</fullName>
    </recommendedName>
</protein>
<feature type="binding site" description="axial binding residue" evidence="14">
    <location>
        <position position="435"/>
    </location>
    <ligand>
        <name>heme</name>
        <dbReference type="ChEBI" id="CHEBI:30413"/>
    </ligand>
    <ligandPart>
        <name>Fe</name>
        <dbReference type="ChEBI" id="CHEBI:18248"/>
    </ligandPart>
</feature>
<keyword evidence="6 14" id="KW-0349">Heme</keyword>
<feature type="transmembrane region" description="Helical" evidence="16">
    <location>
        <begin position="6"/>
        <end position="22"/>
    </location>
</feature>
<dbReference type="GO" id="GO:0020037">
    <property type="term" value="F:heme binding"/>
    <property type="evidence" value="ECO:0007669"/>
    <property type="project" value="InterPro"/>
</dbReference>
<evidence type="ECO:0008006" key="19">
    <source>
        <dbReference type="Google" id="ProtNLM"/>
    </source>
</evidence>
<dbReference type="EMBL" id="OV121138">
    <property type="protein sequence ID" value="CAH0559998.1"/>
    <property type="molecule type" value="Genomic_DNA"/>
</dbReference>
<evidence type="ECO:0000313" key="18">
    <source>
        <dbReference type="Proteomes" id="UP001154078"/>
    </source>
</evidence>
<comment type="similarity">
    <text evidence="5 15">Belongs to the cytochrome P450 family.</text>
</comment>
<dbReference type="PRINTS" id="PR00463">
    <property type="entry name" value="EP450I"/>
</dbReference>
<evidence type="ECO:0000256" key="12">
    <source>
        <dbReference type="ARBA" id="ARBA00023033"/>
    </source>
</evidence>
<evidence type="ECO:0000256" key="11">
    <source>
        <dbReference type="ARBA" id="ARBA00023004"/>
    </source>
</evidence>
<evidence type="ECO:0000256" key="8">
    <source>
        <dbReference type="ARBA" id="ARBA00022824"/>
    </source>
</evidence>
<keyword evidence="12 15" id="KW-0503">Monooxygenase</keyword>
<evidence type="ECO:0000256" key="14">
    <source>
        <dbReference type="PIRSR" id="PIRSR602401-1"/>
    </source>
</evidence>
<dbReference type="InterPro" id="IPR001128">
    <property type="entry name" value="Cyt_P450"/>
</dbReference>
<evidence type="ECO:0000256" key="5">
    <source>
        <dbReference type="ARBA" id="ARBA00010617"/>
    </source>
</evidence>
<dbReference type="PANTHER" id="PTHR24291">
    <property type="entry name" value="CYTOCHROME P450 FAMILY 4"/>
    <property type="match status" value="1"/>
</dbReference>
<comment type="cofactor">
    <cofactor evidence="1 14">
        <name>heme</name>
        <dbReference type="ChEBI" id="CHEBI:30413"/>
    </cofactor>
</comment>
<keyword evidence="7 14" id="KW-0479">Metal-binding</keyword>
<evidence type="ECO:0000256" key="13">
    <source>
        <dbReference type="ARBA" id="ARBA00023136"/>
    </source>
</evidence>
<dbReference type="GO" id="GO:0005506">
    <property type="term" value="F:iron ion binding"/>
    <property type="evidence" value="ECO:0007669"/>
    <property type="project" value="InterPro"/>
</dbReference>
<evidence type="ECO:0000313" key="17">
    <source>
        <dbReference type="EMBL" id="CAH0559998.1"/>
    </source>
</evidence>
<dbReference type="GO" id="GO:0004497">
    <property type="term" value="F:monooxygenase activity"/>
    <property type="evidence" value="ECO:0007669"/>
    <property type="project" value="UniProtKB-KW"/>
</dbReference>
<dbReference type="PROSITE" id="PS00086">
    <property type="entry name" value="CYTOCHROME_P450"/>
    <property type="match status" value="1"/>
</dbReference>
<proteinExistence type="inferred from homology"/>
<dbReference type="OrthoDB" id="1470350at2759"/>
<dbReference type="GO" id="GO:0005789">
    <property type="term" value="C:endoplasmic reticulum membrane"/>
    <property type="evidence" value="ECO:0007669"/>
    <property type="project" value="UniProtKB-SubCell"/>
</dbReference>
<evidence type="ECO:0000256" key="15">
    <source>
        <dbReference type="RuleBase" id="RU000461"/>
    </source>
</evidence>
<sequence length="490" mass="56880">MIEVTVILICVLLITIITFFGVKREHYRKKYQVFYSLPTPSPTLPLIGNCFLFYKFDYNLLKVFNLISEQVGNPCAINLPSRHYFTSCPEELKIILNHPDALEKSTLYDVFKIVFGKALLLESVPQWKKNRKLLSKGFNQKVLDGFVDTFYKISCNLNTKLQNNNSDLVYTFQKNSWDNFNENLFENTTNSLDEETNEFIDMITNGQHTMTHRVGNLIKMNDFLYKFTKDGKYLEGIMTRAKDFLQTIIVKYKKKSERDDQTNIEENTDLMKLPLLKLILAKTDDEYIKKELILFAAAATDTTAYSMAYTCILLAMHPAIQEKVYKEVINIVGKDEEITYNILPSLKYTEMAINEALRLLPVVPWIARKSTADIDLGTKVIPPNTDIHCFIFGTHRNEKFYPDPKKYDPDRFLPEEVAKRPQFAFLPFSRGPRNCLGWKYGMMAMKTTIANIVRNFHISTKYKSIDDMEFVSSIVMSPTHPLDCQFKIRK</sequence>
<comment type="function">
    <text evidence="2">May be involved in the metabolism of insect hormones and in the breakdown of synthetic insecticides.</text>
</comment>
<dbReference type="AlphaFoldDB" id="A0A9P0BC79"/>
<gene>
    <name evidence="17" type="ORF">MELIAE_LOCUS9850</name>
</gene>
<keyword evidence="10 15" id="KW-0560">Oxidoreductase</keyword>
<dbReference type="Gene3D" id="1.10.630.10">
    <property type="entry name" value="Cytochrome P450"/>
    <property type="match status" value="1"/>
</dbReference>
<keyword evidence="13 16" id="KW-0472">Membrane</keyword>
<dbReference type="InterPro" id="IPR002401">
    <property type="entry name" value="Cyt_P450_E_grp-I"/>
</dbReference>
<evidence type="ECO:0000256" key="7">
    <source>
        <dbReference type="ARBA" id="ARBA00022723"/>
    </source>
</evidence>
<comment type="subcellular location">
    <subcellularLocation>
        <location evidence="4">Endoplasmic reticulum membrane</location>
        <topology evidence="4">Peripheral membrane protein</topology>
    </subcellularLocation>
    <subcellularLocation>
        <location evidence="3">Microsome membrane</location>
        <topology evidence="3">Peripheral membrane protein</topology>
    </subcellularLocation>
</comment>
<evidence type="ECO:0000256" key="3">
    <source>
        <dbReference type="ARBA" id="ARBA00004174"/>
    </source>
</evidence>
<evidence type="ECO:0000256" key="10">
    <source>
        <dbReference type="ARBA" id="ARBA00023002"/>
    </source>
</evidence>
<keyword evidence="16" id="KW-0812">Transmembrane</keyword>
<dbReference type="InterPro" id="IPR036396">
    <property type="entry name" value="Cyt_P450_sf"/>
</dbReference>
<evidence type="ECO:0000256" key="1">
    <source>
        <dbReference type="ARBA" id="ARBA00001971"/>
    </source>
</evidence>
<dbReference type="InterPro" id="IPR017972">
    <property type="entry name" value="Cyt_P450_CS"/>
</dbReference>
<keyword evidence="8" id="KW-0256">Endoplasmic reticulum</keyword>
<dbReference type="PANTHER" id="PTHR24291:SF189">
    <property type="entry name" value="CYTOCHROME P450 4C3-RELATED"/>
    <property type="match status" value="1"/>
</dbReference>
<dbReference type="PRINTS" id="PR00385">
    <property type="entry name" value="P450"/>
</dbReference>
<evidence type="ECO:0000256" key="4">
    <source>
        <dbReference type="ARBA" id="ARBA00004406"/>
    </source>
</evidence>
<keyword evidence="11 14" id="KW-0408">Iron</keyword>
<evidence type="ECO:0000256" key="6">
    <source>
        <dbReference type="ARBA" id="ARBA00022617"/>
    </source>
</evidence>
<evidence type="ECO:0000256" key="9">
    <source>
        <dbReference type="ARBA" id="ARBA00022848"/>
    </source>
</evidence>
<dbReference type="Proteomes" id="UP001154078">
    <property type="component" value="Chromosome 7"/>
</dbReference>
<dbReference type="InterPro" id="IPR050196">
    <property type="entry name" value="Cytochrome_P450_Monoox"/>
</dbReference>
<evidence type="ECO:0000256" key="2">
    <source>
        <dbReference type="ARBA" id="ARBA00003690"/>
    </source>
</evidence>
<reference evidence="17" key="1">
    <citation type="submission" date="2021-12" db="EMBL/GenBank/DDBJ databases">
        <authorList>
            <person name="King R."/>
        </authorList>
    </citation>
    <scope>NUCLEOTIDE SEQUENCE</scope>
</reference>
<name>A0A9P0BC79_BRAAE</name>
<keyword evidence="18" id="KW-1185">Reference proteome</keyword>
<dbReference type="Pfam" id="PF00067">
    <property type="entry name" value="p450"/>
    <property type="match status" value="1"/>
</dbReference>